<dbReference type="OrthoDB" id="2325716at2759"/>
<dbReference type="PROSITE" id="PS50294">
    <property type="entry name" value="WD_REPEATS_REGION"/>
    <property type="match status" value="9"/>
</dbReference>
<evidence type="ECO:0000259" key="5">
    <source>
        <dbReference type="PROSITE" id="PS50837"/>
    </source>
</evidence>
<dbReference type="SMART" id="SM00382">
    <property type="entry name" value="AAA"/>
    <property type="match status" value="1"/>
</dbReference>
<evidence type="ECO:0000256" key="3">
    <source>
        <dbReference type="PROSITE-ProRule" id="PRU00221"/>
    </source>
</evidence>
<keyword evidence="1 3" id="KW-0853">WD repeat</keyword>
<protein>
    <submittedName>
        <fullName evidence="7">NACHT domain- and WD repeat-containing protein 1-like</fullName>
    </submittedName>
</protein>
<feature type="repeat" description="WD" evidence="3">
    <location>
        <begin position="1260"/>
        <end position="1301"/>
    </location>
</feature>
<dbReference type="PROSITE" id="PS00678">
    <property type="entry name" value="WD_REPEATS_1"/>
    <property type="match status" value="6"/>
</dbReference>
<dbReference type="InterPro" id="IPR025139">
    <property type="entry name" value="DUF4062"/>
</dbReference>
<dbReference type="GeneID" id="116303674"/>
<dbReference type="PRINTS" id="PR00320">
    <property type="entry name" value="GPROTEINBRPT"/>
</dbReference>
<keyword evidence="2" id="KW-0677">Repeat</keyword>
<dbReference type="InterPro" id="IPR015943">
    <property type="entry name" value="WD40/YVTN_repeat-like_dom_sf"/>
</dbReference>
<dbReference type="FunCoup" id="A0A6P8IRW5">
    <property type="interactions" value="327"/>
</dbReference>
<feature type="repeat" description="WD" evidence="3">
    <location>
        <begin position="1383"/>
        <end position="1424"/>
    </location>
</feature>
<dbReference type="SUPFAM" id="SSF50998">
    <property type="entry name" value="Quinoprotein alcohol dehydrogenase-like"/>
    <property type="match status" value="1"/>
</dbReference>
<feature type="repeat" description="WD" evidence="3">
    <location>
        <begin position="1086"/>
        <end position="1127"/>
    </location>
</feature>
<feature type="repeat" description="WD" evidence="3">
    <location>
        <begin position="1010"/>
        <end position="1044"/>
    </location>
</feature>
<feature type="repeat" description="WD" evidence="3">
    <location>
        <begin position="1299"/>
        <end position="1340"/>
    </location>
</feature>
<evidence type="ECO:0000313" key="7">
    <source>
        <dbReference type="RefSeq" id="XP_031569115.1"/>
    </source>
</evidence>
<feature type="repeat" description="WD" evidence="3">
    <location>
        <begin position="1211"/>
        <end position="1252"/>
    </location>
</feature>
<feature type="repeat" description="WD" evidence="3">
    <location>
        <begin position="1511"/>
        <end position="1552"/>
    </location>
</feature>
<dbReference type="InterPro" id="IPR020472">
    <property type="entry name" value="WD40_PAC1"/>
</dbReference>
<dbReference type="CDD" id="cd00200">
    <property type="entry name" value="WD40"/>
    <property type="match status" value="2"/>
</dbReference>
<dbReference type="Pfam" id="PF17908">
    <property type="entry name" value="APAF1_C"/>
    <property type="match status" value="1"/>
</dbReference>
<dbReference type="KEGG" id="aten:116303674"/>
<dbReference type="InterPro" id="IPR003593">
    <property type="entry name" value="AAA+_ATPase"/>
</dbReference>
<sequence length="1665" mass="187843">MADQIYRMITGDVTDLPPKESNIVRIFTSSTFTDTFEERNKLMKDVYPNLRTYCEQHSLEFQVVDMRWGVRDEASADHKTSELCIEEIKTCKRLTPGPNYVCFLGDKYGYRPFPCKIPATEFELLLEISRNCEDIPTADIELLTEWFLKDDNAIPAEYVLQPVTSKLHYYTDMREKSREQNKKERAQWWNIFETFQRVLRQAARIAGNQGKLSSKDVHKYFKSVTEDEIEHGILESADPESQTLCYFRHIEDIHVNIQEEKTRLYTDISQGKQDFEAQEHLDRLKRQRILNKLGESNVTHFTVPWTSEGINVADRRHQRYLTEFCDKFESDIHRLIDKSFNIMKLNKVDQNPLLKEILHHSWLCRDKCASFRGRQDVLERARNFLSHDKKLKPLVIYGSSGSGKTSIMAMIVSKVKDWLGKSSVCVFRFLGTSPDTSNIVATITSISRQIHEVYNLGPLKEEIAEDYSQLVRHFHELLSSSEISAEKPLVLVVDSIDQLSPSFNAHLMNWLPKSCSSNVKIILSVLPGYYDILPTLRRSLHDEQCYIEVPSLTRETGQEILDAWLQGIGRTLNDHQRSVVMASFDKCPQPLFLKLIFTEASQWSSYTDVSGISLGASVKEAIGFLFDRLERKHGRILVAHALGYMTAARNGLTKNELEDILSLDDDVIDDVYQYWDPPVEGVVRLPNLLWARVRHDVNEFLVERQADKKTIVTWYHRQFWESAESRYLGDKKEKISRHALMCDYFRGAWGGGRKKHIILTRRKKALPDADRQVSSQPLLFAKDVYNIRKLSELPYHLIRAEKFEDLDDKILFNFEWINAKIRGQSLSDVLVDYENAISVSKDMGVRLVQETLVLSSSNIKHDNDCLAAQLIARLLAFKEHFPKIAVLIEHAYRWCYARQSPLLIPMSACLISAVAPLITNLRGHTKRVNAVAVTRDNNFLITSGEDSLINIWNTNNHDCLHTLKISGEGESYLVLSPDDRLVLAAAGLGVGIWDLDTGENFQKFECGANVTCLAVGPDGRHVAAGCEDNTIRVWNIQIGTLEKELQGHEGPVISIAFNPQGHVISASKDASLRVWDISSGKSITHFQGHNKPVLCLVMTRNGKTVVSGSEDKTVKVWDLVSRDCITLKGHEGLVKCLAAMNDGTRVVSGSKDTHIKVWHLTSLKCLLTLKGHSALIWALTVSKDDKMIVSAAKDDMLKVWRSDEGQCLQTLIGHSSWISCVALTTDGKTIISGSNDKNVKLWSAAENEHAQKLAIAGDHVIHHDAQPECVAMTTDGCWGLSGAKDDAFKVWDMKSQKSVFSYPASVSCVTKAHTSALAVTGSHDGTVSVWDCVTGEKENVLSGHKGNVTRVLMTEDDSEVISTGADGTVRVRSIEGHAEGITLRSHTNAVTSVAVFSDGRHILTGSKDTTIKLWDVSSGECQLTFQGHKKDITCLAITSENKHFVSGSNDFTLKIWSTENPESIHTIVDYNDSIVDVVMTTDNRFAIAGSHESKKQLRMWDIKSAECVMYFEGHTHAVMRLRILRAHDILVSSSRDGTVKIWDIKTGAMLNSFDFQSQVKHFDCALENENHYSMIAVTKSGTVGFMKLWNPKEHPGVVTMPKSDPVKEKALEPANDNKDGEANELQEPRLPMNSSDSVHEIKFRGYGKYRSRGRKCCKCCKCSLL</sequence>
<feature type="repeat" description="WD" evidence="3">
    <location>
        <begin position="1045"/>
        <end position="1085"/>
    </location>
</feature>
<dbReference type="Gene3D" id="1.25.40.370">
    <property type="match status" value="1"/>
</dbReference>
<proteinExistence type="predicted"/>
<feature type="repeat" description="WD" evidence="3">
    <location>
        <begin position="1425"/>
        <end position="1466"/>
    </location>
</feature>
<dbReference type="InterPro" id="IPR001680">
    <property type="entry name" value="WD40_rpt"/>
</dbReference>
<name>A0A6P8IRW5_ACTTE</name>
<dbReference type="Pfam" id="PF05729">
    <property type="entry name" value="NACHT"/>
    <property type="match status" value="1"/>
</dbReference>
<gene>
    <name evidence="7" type="primary">LOC116303674</name>
</gene>
<keyword evidence="6" id="KW-1185">Reference proteome</keyword>
<dbReference type="PANTHER" id="PTHR19871">
    <property type="entry name" value="BETA TRANSDUCIN-RELATED PROTEIN"/>
    <property type="match status" value="1"/>
</dbReference>
<evidence type="ECO:0000313" key="6">
    <source>
        <dbReference type="Proteomes" id="UP000515163"/>
    </source>
</evidence>
<feature type="repeat" description="WD" evidence="3">
    <location>
        <begin position="1127"/>
        <end position="1168"/>
    </location>
</feature>
<dbReference type="InterPro" id="IPR052752">
    <property type="entry name" value="NACHT-WD_repeat"/>
</dbReference>
<evidence type="ECO:0000256" key="2">
    <source>
        <dbReference type="ARBA" id="ARBA00022737"/>
    </source>
</evidence>
<reference evidence="7" key="1">
    <citation type="submission" date="2025-08" db="UniProtKB">
        <authorList>
            <consortium name="RefSeq"/>
        </authorList>
    </citation>
    <scope>IDENTIFICATION</scope>
    <source>
        <tissue evidence="7">Tentacle</tissue>
    </source>
</reference>
<dbReference type="SMART" id="SM00320">
    <property type="entry name" value="WD40"/>
    <property type="match status" value="15"/>
</dbReference>
<dbReference type="Proteomes" id="UP000515163">
    <property type="component" value="Unplaced"/>
</dbReference>
<dbReference type="InterPro" id="IPR057588">
    <property type="entry name" value="NWD1/2-like_WH"/>
</dbReference>
<accession>A0A6P8IRW5</accession>
<dbReference type="Pfam" id="PF25469">
    <property type="entry name" value="WHD_NWD1"/>
    <property type="match status" value="1"/>
</dbReference>
<dbReference type="InterPro" id="IPR011047">
    <property type="entry name" value="Quinoprotein_ADH-like_sf"/>
</dbReference>
<dbReference type="Pfam" id="PF13271">
    <property type="entry name" value="DUF4062"/>
    <property type="match status" value="1"/>
</dbReference>
<dbReference type="RefSeq" id="XP_031569115.1">
    <property type="nucleotide sequence ID" value="XM_031713255.1"/>
</dbReference>
<evidence type="ECO:0000256" key="4">
    <source>
        <dbReference type="SAM" id="MobiDB-lite"/>
    </source>
</evidence>
<dbReference type="Gene3D" id="3.40.50.300">
    <property type="entry name" value="P-loop containing nucleotide triphosphate hydrolases"/>
    <property type="match status" value="1"/>
</dbReference>
<dbReference type="Gene3D" id="2.130.10.10">
    <property type="entry name" value="YVTN repeat-like/Quinoprotein amine dehydrogenase"/>
    <property type="match status" value="5"/>
</dbReference>
<feature type="domain" description="NACHT" evidence="5">
    <location>
        <begin position="392"/>
        <end position="528"/>
    </location>
</feature>
<dbReference type="InterPro" id="IPR036322">
    <property type="entry name" value="WD40_repeat_dom_sf"/>
</dbReference>
<feature type="region of interest" description="Disordered" evidence="4">
    <location>
        <begin position="1610"/>
        <end position="1635"/>
    </location>
</feature>
<organism evidence="6 7">
    <name type="scientific">Actinia tenebrosa</name>
    <name type="common">Australian red waratah sea anemone</name>
    <dbReference type="NCBI Taxonomy" id="6105"/>
    <lineage>
        <taxon>Eukaryota</taxon>
        <taxon>Metazoa</taxon>
        <taxon>Cnidaria</taxon>
        <taxon>Anthozoa</taxon>
        <taxon>Hexacorallia</taxon>
        <taxon>Actiniaria</taxon>
        <taxon>Actiniidae</taxon>
        <taxon>Actinia</taxon>
    </lineage>
</organism>
<dbReference type="InterPro" id="IPR041452">
    <property type="entry name" value="APAF1_C"/>
</dbReference>
<dbReference type="PANTHER" id="PTHR19871:SF14">
    <property type="entry name" value="DUF4062 DOMAIN-CONTAINING PROTEIN"/>
    <property type="match status" value="1"/>
</dbReference>
<dbReference type="InterPro" id="IPR019775">
    <property type="entry name" value="WD40_repeat_CS"/>
</dbReference>
<dbReference type="Pfam" id="PF00400">
    <property type="entry name" value="WD40"/>
    <property type="match status" value="12"/>
</dbReference>
<feature type="compositionally biased region" description="Basic and acidic residues" evidence="4">
    <location>
        <begin position="1610"/>
        <end position="1621"/>
    </location>
</feature>
<dbReference type="InParanoid" id="A0A6P8IRW5"/>
<evidence type="ECO:0000256" key="1">
    <source>
        <dbReference type="ARBA" id="ARBA00022574"/>
    </source>
</evidence>
<dbReference type="InterPro" id="IPR027417">
    <property type="entry name" value="P-loop_NTPase"/>
</dbReference>
<dbReference type="InterPro" id="IPR007111">
    <property type="entry name" value="NACHT_NTPase"/>
</dbReference>
<dbReference type="SUPFAM" id="SSF50978">
    <property type="entry name" value="WD40 repeat-like"/>
    <property type="match status" value="1"/>
</dbReference>
<dbReference type="PROSITE" id="PS50837">
    <property type="entry name" value="NACHT"/>
    <property type="match status" value="1"/>
</dbReference>
<dbReference type="SUPFAM" id="SSF52540">
    <property type="entry name" value="P-loop containing nucleoside triphosphate hydrolases"/>
    <property type="match status" value="1"/>
</dbReference>
<dbReference type="PROSITE" id="PS50082">
    <property type="entry name" value="WD_REPEATS_2"/>
    <property type="match status" value="13"/>
</dbReference>
<feature type="repeat" description="WD" evidence="3">
    <location>
        <begin position="921"/>
        <end position="962"/>
    </location>
</feature>
<feature type="repeat" description="WD" evidence="3">
    <location>
        <begin position="1169"/>
        <end position="1210"/>
    </location>
</feature>
<feature type="repeat" description="WD" evidence="3">
    <location>
        <begin position="1341"/>
        <end position="1371"/>
    </location>
</feature>